<evidence type="ECO:0000313" key="2">
    <source>
        <dbReference type="Proteomes" id="UP000034471"/>
    </source>
</evidence>
<reference evidence="1 2" key="1">
    <citation type="journal article" date="2015" name="Nature">
        <title>rRNA introns, odd ribosomes, and small enigmatic genomes across a large radiation of phyla.</title>
        <authorList>
            <person name="Brown C.T."/>
            <person name="Hug L.A."/>
            <person name="Thomas B.C."/>
            <person name="Sharon I."/>
            <person name="Castelle C.J."/>
            <person name="Singh A."/>
            <person name="Wilkins M.J."/>
            <person name="Williams K.H."/>
            <person name="Banfield J.F."/>
        </authorList>
    </citation>
    <scope>NUCLEOTIDE SEQUENCE [LARGE SCALE GENOMIC DNA]</scope>
</reference>
<dbReference type="InterPro" id="IPR006311">
    <property type="entry name" value="TAT_signal"/>
</dbReference>
<dbReference type="PROSITE" id="PS51318">
    <property type="entry name" value="TAT"/>
    <property type="match status" value="1"/>
</dbReference>
<protein>
    <submittedName>
        <fullName evidence="1">Uncharacterized protein</fullName>
    </submittedName>
</protein>
<comment type="caution">
    <text evidence="1">The sequence shown here is derived from an EMBL/GenBank/DDBJ whole genome shotgun (WGS) entry which is preliminary data.</text>
</comment>
<sequence>VLTNGFSRRTFLRGAGSIAGVLVATQAPQWLHAAPVVPEAGKPAPVAVGPTAGGGGVKEPVGAPVIGGGAEGEGSVELLGLGWPDLSVVQGEPMLEGVVVLPTLVITTQSARFRPKPDPKSTFIDRSTGTILEVTEGEGNISAGASIWAGGTMIYTDGALQDGSTHEYTATNNGKTKLVTSASEVPSVVQDKYRTPSELPASETQQIEAAALAEAYGQSRENDDLLTAAAYAWGENIPFGATVIDSWRKSVAYAAYDMAETADEQKSSFDIGSITGAKNPCLFFRLQNSETGEIEVFTRLKNQNAKTNPDLFVVTRFSQTETDGLHITGTGFVTPEGLFVAYEKEAMDIALQTTPLSDDGVAELAQEIDALPQAGVFLAGLESGPQFAPKVEVAEGQRVEYIRVDAGSGEPEYRAVAYVKQVVKRQDSGTMQTVAVTIGEKINNKIIPTEQEPAEVVAQEWIYLEGLDQNLYPVELHENGIGTKVAEYAQKKRLQENDVRSELTVEVKQDIYGNSYMMACHNETPLRITQMTENGVVWVDATPRNVLEKAGVLTGNSAAGSDADWNTPAYQNTQGQNFGVLKAVGFSPKDLIKWPFMPKSWVEVAKNKRMQLYLGAIVNHNEQPDEWKKSRPTKDKVGDDITARSMKLLQYIKDSGQPGILDVASEATWWYQGDHGWEDTRKDRPNRYHDAYGENIIAEAYVRAHQAAQALGLEVGKDVILMYNGYGALVAKNSNLPSLNQQPADMADFTAQVLIKTKTEIARRLGIPVNEVQIAVGDEGHIYTDPKNPDWIGGNYVADVTKERIQNAIHKLSQLGLFCLTELQINYSKDIQQIHDTVLTVLEAALSTGKVKLINLYEALRFVNLWHAQNVGLFEKDSSGQYQETEFFYDVMRTIKTATPALN</sequence>
<dbReference type="InterPro" id="IPR017853">
    <property type="entry name" value="GH"/>
</dbReference>
<accession>A0A0G0JNQ7</accession>
<gene>
    <name evidence="1" type="ORF">US54_C0008G0014</name>
</gene>
<proteinExistence type="predicted"/>
<dbReference type="Gene3D" id="3.20.20.80">
    <property type="entry name" value="Glycosidases"/>
    <property type="match status" value="1"/>
</dbReference>
<dbReference type="SUPFAM" id="SSF51445">
    <property type="entry name" value="(Trans)glycosidases"/>
    <property type="match status" value="1"/>
</dbReference>
<dbReference type="Proteomes" id="UP000034471">
    <property type="component" value="Unassembled WGS sequence"/>
</dbReference>
<evidence type="ECO:0000313" key="1">
    <source>
        <dbReference type="EMBL" id="KKQ38539.1"/>
    </source>
</evidence>
<dbReference type="PATRIC" id="fig|1618481.3.peg.257"/>
<dbReference type="AlphaFoldDB" id="A0A0G0JNQ7"/>
<organism evidence="1 2">
    <name type="scientific">Candidatus Roizmanbacteria bacterium GW2011_GWA2_37_7</name>
    <dbReference type="NCBI Taxonomy" id="1618481"/>
    <lineage>
        <taxon>Bacteria</taxon>
        <taxon>Candidatus Roizmaniibacteriota</taxon>
    </lineage>
</organism>
<dbReference type="EMBL" id="LBTJ01000008">
    <property type="protein sequence ID" value="KKQ38539.1"/>
    <property type="molecule type" value="Genomic_DNA"/>
</dbReference>
<feature type="non-terminal residue" evidence="1">
    <location>
        <position position="1"/>
    </location>
</feature>
<name>A0A0G0JNQ7_9BACT</name>